<dbReference type="GO" id="GO:0016491">
    <property type="term" value="F:oxidoreductase activity"/>
    <property type="evidence" value="ECO:0007669"/>
    <property type="project" value="InterPro"/>
</dbReference>
<dbReference type="EMBL" id="FZNO01000021">
    <property type="protein sequence ID" value="SNR71877.1"/>
    <property type="molecule type" value="Genomic_DNA"/>
</dbReference>
<organism evidence="2 3">
    <name type="scientific">Blastococcus mobilis</name>
    <dbReference type="NCBI Taxonomy" id="1938746"/>
    <lineage>
        <taxon>Bacteria</taxon>
        <taxon>Bacillati</taxon>
        <taxon>Actinomycetota</taxon>
        <taxon>Actinomycetes</taxon>
        <taxon>Geodermatophilales</taxon>
        <taxon>Geodermatophilaceae</taxon>
        <taxon>Blastococcus</taxon>
    </lineage>
</organism>
<dbReference type="SUPFAM" id="SSF51735">
    <property type="entry name" value="NAD(P)-binding Rossmann-fold domains"/>
    <property type="match status" value="1"/>
</dbReference>
<dbReference type="InterPro" id="IPR020843">
    <property type="entry name" value="ER"/>
</dbReference>
<name>A0A238YL75_9ACTN</name>
<dbReference type="SMART" id="SM00829">
    <property type="entry name" value="PKS_ER"/>
    <property type="match status" value="1"/>
</dbReference>
<dbReference type="InterPro" id="IPR050700">
    <property type="entry name" value="YIM1/Zinc_Alcohol_DH_Fams"/>
</dbReference>
<gene>
    <name evidence="2" type="ORF">SAMN06272737_1219</name>
</gene>
<keyword evidence="3" id="KW-1185">Reference proteome</keyword>
<dbReference type="InterPro" id="IPR011032">
    <property type="entry name" value="GroES-like_sf"/>
</dbReference>
<evidence type="ECO:0000313" key="2">
    <source>
        <dbReference type="EMBL" id="SNR71877.1"/>
    </source>
</evidence>
<dbReference type="OrthoDB" id="3727682at2"/>
<evidence type="ECO:0000259" key="1">
    <source>
        <dbReference type="SMART" id="SM00829"/>
    </source>
</evidence>
<dbReference type="Gene3D" id="3.90.180.10">
    <property type="entry name" value="Medium-chain alcohol dehydrogenases, catalytic domain"/>
    <property type="match status" value="1"/>
</dbReference>
<dbReference type="Pfam" id="PF08240">
    <property type="entry name" value="ADH_N"/>
    <property type="match status" value="1"/>
</dbReference>
<proteinExistence type="predicted"/>
<dbReference type="Proteomes" id="UP000198403">
    <property type="component" value="Unassembled WGS sequence"/>
</dbReference>
<dbReference type="Pfam" id="PF13602">
    <property type="entry name" value="ADH_zinc_N_2"/>
    <property type="match status" value="1"/>
</dbReference>
<dbReference type="CDD" id="cd05289">
    <property type="entry name" value="MDR_like_2"/>
    <property type="match status" value="1"/>
</dbReference>
<dbReference type="InterPro" id="IPR036291">
    <property type="entry name" value="NAD(P)-bd_dom_sf"/>
</dbReference>
<dbReference type="AlphaFoldDB" id="A0A238YL75"/>
<dbReference type="PANTHER" id="PTHR11695">
    <property type="entry name" value="ALCOHOL DEHYDROGENASE RELATED"/>
    <property type="match status" value="1"/>
</dbReference>
<accession>A0A238YL75</accession>
<evidence type="ECO:0000313" key="3">
    <source>
        <dbReference type="Proteomes" id="UP000198403"/>
    </source>
</evidence>
<dbReference type="InterPro" id="IPR013154">
    <property type="entry name" value="ADH-like_N"/>
</dbReference>
<dbReference type="PANTHER" id="PTHR11695:SF294">
    <property type="entry name" value="RETICULON-4-INTERACTING PROTEIN 1, MITOCHONDRIAL"/>
    <property type="match status" value="1"/>
</dbReference>
<reference evidence="2 3" key="1">
    <citation type="submission" date="2017-06" db="EMBL/GenBank/DDBJ databases">
        <authorList>
            <person name="Kim H.J."/>
            <person name="Triplett B.A."/>
        </authorList>
    </citation>
    <scope>NUCLEOTIDE SEQUENCE [LARGE SCALE GENOMIC DNA]</scope>
    <source>
        <strain evidence="2 3">DSM 44272</strain>
    </source>
</reference>
<dbReference type="SUPFAM" id="SSF50129">
    <property type="entry name" value="GroES-like"/>
    <property type="match status" value="1"/>
</dbReference>
<feature type="domain" description="Enoyl reductase (ER)" evidence="1">
    <location>
        <begin position="10"/>
        <end position="304"/>
    </location>
</feature>
<sequence>MRGMAYDRFGDDDVLQLRDDLPEPPVGPDTVLVRVHATGVNPVDMMIRAGYLAGAYPHHFPIVPGWDVAGVVEAVGPAVVAFRPGDEVFGYVRRDDVQWGTAAELVPAPQRCLAHKPQSLSFAEAGALPLAGLTAYQALTEALDVGEGDRVLVHRAAGGVGFNAVQIAVALGAHVIGTASPRNHGFLKDAGAAEVLDYSAGPISGQLSEPVDAVLDLVGGDALADAPKQVRDVSRIASVVDPSVNQMGGRYVFVHPEQHDLEELGRMADAGQLRVPIAKAFPLEELVAAQRMVAEGHVRGKVVVTLR</sequence>
<protein>
    <submittedName>
        <fullName evidence="2">NADPH:quinone reductase</fullName>
    </submittedName>
</protein>
<dbReference type="Gene3D" id="3.40.50.720">
    <property type="entry name" value="NAD(P)-binding Rossmann-like Domain"/>
    <property type="match status" value="1"/>
</dbReference>
<dbReference type="RefSeq" id="WP_089337826.1">
    <property type="nucleotide sequence ID" value="NZ_FZNO01000021.1"/>
</dbReference>